<dbReference type="Gene3D" id="1.20.1530.20">
    <property type="match status" value="1"/>
</dbReference>
<sequence>MSKFRETLKRAGLNTFFFLLVGMIFLAKLFPEWGTSESPLPLKTITGAGISFIFFFYGVKLSPQKLKEGLSNWKLHLLVQSTTFLIFPLIILILYAIWGSEDSYLWLGTFYLAALPSTVSSSVVMVSIAGGNLPAAIFNASISSMVGIFITPLWMDLILPETAVGFDLTDTFIKLSLQVLFPVIIGLFVHPYLIKFVNKHQVALKNFDQAIILLIVFTAFAESFAENMFEGHSAGELIWLGVLMLGFFFLMMGLMYMVSRFFNFTREDMITLVFCGSKKSLVQGAVMGRVMFPDPVIFGVILLPLMVYHSLQLMAGSAIAQKLGEGRIKT</sequence>
<dbReference type="PANTHER" id="PTHR18640">
    <property type="entry name" value="SOLUTE CARRIER FAMILY 10 MEMBER 7"/>
    <property type="match status" value="1"/>
</dbReference>
<name>A0A1W2H8B0_9BACT</name>
<dbReference type="STRING" id="758820.SAMN00777080_3751"/>
<keyword evidence="1" id="KW-1133">Transmembrane helix</keyword>
<dbReference type="PANTHER" id="PTHR18640:SF5">
    <property type="entry name" value="SODIUM_BILE ACID COTRANSPORTER 7"/>
    <property type="match status" value="1"/>
</dbReference>
<proteinExistence type="predicted"/>
<feature type="transmembrane region" description="Helical" evidence="1">
    <location>
        <begin position="237"/>
        <end position="258"/>
    </location>
</feature>
<reference evidence="3" key="1">
    <citation type="submission" date="2017-04" db="EMBL/GenBank/DDBJ databases">
        <authorList>
            <person name="Varghese N."/>
            <person name="Submissions S."/>
        </authorList>
    </citation>
    <scope>NUCLEOTIDE SEQUENCE [LARGE SCALE GENOMIC DNA]</scope>
    <source>
        <strain evidence="3">DSM 16537</strain>
    </source>
</reference>
<feature type="transmembrane region" description="Helical" evidence="1">
    <location>
        <begin position="75"/>
        <end position="98"/>
    </location>
</feature>
<feature type="transmembrane region" description="Helical" evidence="1">
    <location>
        <begin position="296"/>
        <end position="320"/>
    </location>
</feature>
<organism evidence="2 3">
    <name type="scientific">Aquiflexum balticum DSM 16537</name>
    <dbReference type="NCBI Taxonomy" id="758820"/>
    <lineage>
        <taxon>Bacteria</taxon>
        <taxon>Pseudomonadati</taxon>
        <taxon>Bacteroidota</taxon>
        <taxon>Cytophagia</taxon>
        <taxon>Cytophagales</taxon>
        <taxon>Cyclobacteriaceae</taxon>
        <taxon>Aquiflexum</taxon>
    </lineage>
</organism>
<keyword evidence="1" id="KW-0812">Transmembrane</keyword>
<feature type="transmembrane region" description="Helical" evidence="1">
    <location>
        <begin position="175"/>
        <end position="194"/>
    </location>
</feature>
<accession>A0A1W2H8B0</accession>
<keyword evidence="3" id="KW-1185">Reference proteome</keyword>
<gene>
    <name evidence="2" type="ORF">SAMN00777080_3751</name>
</gene>
<evidence type="ECO:0000313" key="2">
    <source>
        <dbReference type="EMBL" id="SMD45109.1"/>
    </source>
</evidence>
<feature type="transmembrane region" description="Helical" evidence="1">
    <location>
        <begin position="206"/>
        <end position="225"/>
    </location>
</feature>
<dbReference type="EMBL" id="LT838813">
    <property type="protein sequence ID" value="SMD45109.1"/>
    <property type="molecule type" value="Genomic_DNA"/>
</dbReference>
<dbReference type="InterPro" id="IPR016833">
    <property type="entry name" value="Put_Na-Bile_cotransptr"/>
</dbReference>
<dbReference type="Proteomes" id="UP000192333">
    <property type="component" value="Chromosome I"/>
</dbReference>
<feature type="transmembrane region" description="Helical" evidence="1">
    <location>
        <begin position="42"/>
        <end position="63"/>
    </location>
</feature>
<keyword evidence="1" id="KW-0472">Membrane</keyword>
<dbReference type="Pfam" id="PF13593">
    <property type="entry name" value="SBF_like"/>
    <property type="match status" value="1"/>
</dbReference>
<feature type="transmembrane region" description="Helical" evidence="1">
    <location>
        <begin position="104"/>
        <end position="129"/>
    </location>
</feature>
<feature type="transmembrane region" description="Helical" evidence="1">
    <location>
        <begin position="136"/>
        <end position="155"/>
    </location>
</feature>
<dbReference type="GO" id="GO:0005886">
    <property type="term" value="C:plasma membrane"/>
    <property type="evidence" value="ECO:0007669"/>
    <property type="project" value="TreeGrafter"/>
</dbReference>
<dbReference type="AlphaFoldDB" id="A0A1W2H8B0"/>
<dbReference type="InterPro" id="IPR038770">
    <property type="entry name" value="Na+/solute_symporter_sf"/>
</dbReference>
<evidence type="ECO:0000313" key="3">
    <source>
        <dbReference type="Proteomes" id="UP000192333"/>
    </source>
</evidence>
<protein>
    <submittedName>
        <fullName evidence="2">Solute carrier family 10 (Sodium/bile acid cotransporter), member 7</fullName>
    </submittedName>
</protein>
<evidence type="ECO:0000256" key="1">
    <source>
        <dbReference type="SAM" id="Phobius"/>
    </source>
</evidence>
<dbReference type="OrthoDB" id="9792271at2"/>
<dbReference type="RefSeq" id="WP_084121862.1">
    <property type="nucleotide sequence ID" value="NZ_LT838813.1"/>
</dbReference>
<feature type="transmembrane region" description="Helical" evidence="1">
    <location>
        <begin position="12"/>
        <end position="30"/>
    </location>
</feature>
<dbReference type="PIRSF" id="PIRSF026166">
    <property type="entry name" value="UCP026166"/>
    <property type="match status" value="1"/>
</dbReference>